<evidence type="ECO:0000256" key="2">
    <source>
        <dbReference type="ARBA" id="ARBA00023043"/>
    </source>
</evidence>
<dbReference type="InterPro" id="IPR058056">
    <property type="entry name" value="WH_TANC1/2"/>
</dbReference>
<dbReference type="InterPro" id="IPR027897">
    <property type="entry name" value="DUF4559"/>
</dbReference>
<dbReference type="PANTHER" id="PTHR24123:SF33">
    <property type="entry name" value="PROTEIN HOS4"/>
    <property type="match status" value="1"/>
</dbReference>
<keyword evidence="1" id="KW-0677">Repeat</keyword>
<dbReference type="Pfam" id="PF12796">
    <property type="entry name" value="Ank_2"/>
    <property type="match status" value="1"/>
</dbReference>
<evidence type="ECO:0000313" key="7">
    <source>
        <dbReference type="Proteomes" id="UP001195483"/>
    </source>
</evidence>
<keyword evidence="2 3" id="KW-0040">ANK repeat</keyword>
<dbReference type="InterPro" id="IPR036770">
    <property type="entry name" value="Ankyrin_rpt-contain_sf"/>
</dbReference>
<reference evidence="6" key="1">
    <citation type="journal article" date="2021" name="Genome Biol. Evol.">
        <title>A High-Quality Reference Genome for a Parasitic Bivalve with Doubly Uniparental Inheritance (Bivalvia: Unionida).</title>
        <authorList>
            <person name="Smith C.H."/>
        </authorList>
    </citation>
    <scope>NUCLEOTIDE SEQUENCE</scope>
    <source>
        <strain evidence="6">CHS0354</strain>
    </source>
</reference>
<dbReference type="InterPro" id="IPR027417">
    <property type="entry name" value="P-loop_NTPase"/>
</dbReference>
<organism evidence="6 7">
    <name type="scientific">Potamilus streckersoni</name>
    <dbReference type="NCBI Taxonomy" id="2493646"/>
    <lineage>
        <taxon>Eukaryota</taxon>
        <taxon>Metazoa</taxon>
        <taxon>Spiralia</taxon>
        <taxon>Lophotrochozoa</taxon>
        <taxon>Mollusca</taxon>
        <taxon>Bivalvia</taxon>
        <taxon>Autobranchia</taxon>
        <taxon>Heteroconchia</taxon>
        <taxon>Palaeoheterodonta</taxon>
        <taxon>Unionida</taxon>
        <taxon>Unionoidea</taxon>
        <taxon>Unionidae</taxon>
        <taxon>Ambleminae</taxon>
        <taxon>Lampsilini</taxon>
        <taxon>Potamilus</taxon>
    </lineage>
</organism>
<dbReference type="SUPFAM" id="SSF48403">
    <property type="entry name" value="Ankyrin repeat"/>
    <property type="match status" value="2"/>
</dbReference>
<dbReference type="PANTHER" id="PTHR24123">
    <property type="entry name" value="ANKYRIN REPEAT-CONTAINING"/>
    <property type="match status" value="1"/>
</dbReference>
<accession>A0AAE0S7T7</accession>
<reference evidence="6" key="2">
    <citation type="journal article" date="2021" name="Genome Biol. Evol.">
        <title>Developing a high-quality reference genome for a parasitic bivalve with doubly uniparental inheritance (Bivalvia: Unionida).</title>
        <authorList>
            <person name="Smith C.H."/>
        </authorList>
    </citation>
    <scope>NUCLEOTIDE SEQUENCE</scope>
    <source>
        <strain evidence="6">CHS0354</strain>
        <tissue evidence="6">Mantle</tissue>
    </source>
</reference>
<dbReference type="Proteomes" id="UP001195483">
    <property type="component" value="Unassembled WGS sequence"/>
</dbReference>
<dbReference type="InterPro" id="IPR051165">
    <property type="entry name" value="Multifunctional_ANK_Repeat"/>
</dbReference>
<dbReference type="Gene3D" id="3.40.50.300">
    <property type="entry name" value="P-loop containing nucleotide triphosphate hydrolases"/>
    <property type="match status" value="1"/>
</dbReference>
<dbReference type="PROSITE" id="PS50297">
    <property type="entry name" value="ANK_REP_REGION"/>
    <property type="match status" value="1"/>
</dbReference>
<feature type="domain" description="TANC1/2-like winged helix" evidence="5">
    <location>
        <begin position="616"/>
        <end position="737"/>
    </location>
</feature>
<comment type="caution">
    <text evidence="6">The sequence shown here is derived from an EMBL/GenBank/DDBJ whole genome shotgun (WGS) entry which is preliminary data.</text>
</comment>
<evidence type="ECO:0000256" key="3">
    <source>
        <dbReference type="PROSITE-ProRule" id="PRU00023"/>
    </source>
</evidence>
<dbReference type="SUPFAM" id="SSF52540">
    <property type="entry name" value="P-loop containing nucleoside triphosphate hydrolases"/>
    <property type="match status" value="1"/>
</dbReference>
<dbReference type="Pfam" id="PF15112">
    <property type="entry name" value="DUF4559"/>
    <property type="match status" value="1"/>
</dbReference>
<name>A0AAE0S7T7_9BIVA</name>
<dbReference type="EMBL" id="JAEAOA010000559">
    <property type="protein sequence ID" value="KAK3586910.1"/>
    <property type="molecule type" value="Genomic_DNA"/>
</dbReference>
<evidence type="ECO:0000313" key="6">
    <source>
        <dbReference type="EMBL" id="KAK3586910.1"/>
    </source>
</evidence>
<dbReference type="InterPro" id="IPR002110">
    <property type="entry name" value="Ankyrin_rpt"/>
</dbReference>
<protein>
    <submittedName>
        <fullName evidence="6">Uncharacterized protein</fullName>
    </submittedName>
</protein>
<dbReference type="PROSITE" id="PS50088">
    <property type="entry name" value="ANK_REPEAT"/>
    <property type="match status" value="1"/>
</dbReference>
<dbReference type="Gene3D" id="1.25.40.20">
    <property type="entry name" value="Ankyrin repeat-containing domain"/>
    <property type="match status" value="3"/>
</dbReference>
<dbReference type="Pfam" id="PF24883">
    <property type="entry name" value="NPHP3_N"/>
    <property type="match status" value="1"/>
</dbReference>
<reference evidence="6" key="3">
    <citation type="submission" date="2023-05" db="EMBL/GenBank/DDBJ databases">
        <authorList>
            <person name="Smith C.H."/>
        </authorList>
    </citation>
    <scope>NUCLEOTIDE SEQUENCE</scope>
    <source>
        <strain evidence="6">CHS0354</strain>
        <tissue evidence="6">Mantle</tissue>
    </source>
</reference>
<keyword evidence="7" id="KW-1185">Reference proteome</keyword>
<feature type="repeat" description="ANK" evidence="3">
    <location>
        <begin position="793"/>
        <end position="825"/>
    </location>
</feature>
<gene>
    <name evidence="6" type="ORF">CHS0354_008504</name>
</gene>
<evidence type="ECO:0000259" key="4">
    <source>
        <dbReference type="Pfam" id="PF24883"/>
    </source>
</evidence>
<dbReference type="Pfam" id="PF25521">
    <property type="entry name" value="WHD_TANC1"/>
    <property type="match status" value="1"/>
</dbReference>
<dbReference type="SMART" id="SM00248">
    <property type="entry name" value="ANK"/>
    <property type="match status" value="8"/>
</dbReference>
<evidence type="ECO:0000256" key="1">
    <source>
        <dbReference type="ARBA" id="ARBA00022737"/>
    </source>
</evidence>
<feature type="domain" description="Nephrocystin 3-like N-terminal" evidence="4">
    <location>
        <begin position="328"/>
        <end position="505"/>
    </location>
</feature>
<dbReference type="InterPro" id="IPR056884">
    <property type="entry name" value="NPHP3-like_N"/>
</dbReference>
<proteinExistence type="predicted"/>
<sequence>MAGHETLLQTSEFKNYLSVLLAFRFLAKELQKCVDIKLKEIHREIYTKCSVYQPCQHDCSEQEKGTLSWCKTCSEWRTEILKHVKNGLKNKIHWDKMHSREWPDNYSMLGKIFAHEQWEEGRLNDVPSCLAVLESCNDFILSYSISNQIREIRNARNTHIGHNASLKLKESDKERVFATLKQFATDFFQADNALPLIQNFQNIENGIIFKSNHDVANDIQMIEGQIQLVQPDKDTNERLQDISNDVATLEATMIPYSKNVANIRSDRIFGWTRIWIVYTMILLLAFQFPRTGKDAMTGCLTEDFSHPLQPEVHMSHYISEHQDFVGRQWLLQNISEIIFNDDFYHTGVLLVADMGFGKSALVSHIVCPDSHQSGAKLRAKLLAYHICRFDALITKRADLFIRRLAGMIANLIPQFGSVLETEYGVLSYLNSTKCNYDPVGCMDQSIVFLLSKIELSIDKNQRMIVLIDGLDECEDTENNINKILDVLEQTTYRFPDWIKFIFTTRNIPRIISTMGDFYVIQVSANDTRNGKDIYDFLERHLEKDETTVKKLLKAWVLDEKTKVINKLVGMSAGNFLYIHHALKYMKSKEILSIENIPNSLDKIYKLNFERIYGKRKDRFQFAKKILEVLSASRTPMTKERIFKILNSEYKNLSREVYDEEMHFLSHFVTNTADNSVFFIHITIYHWLTDIKRKGTKYFIDPKKGHYFMAKYLLSIVKVTNNINIADIIDLTVHVSESKREELVTGFKALPPELFNSSSRSTSLLHELASKVNSYFATGLCLHFIKEVDSRNNDDITPAFIAAGKGNNDTLQALLDAGADISFRRQLPDLSGSLEDAVLITKTRTFWGYGLLDIAAQHGHIDTVLLILGRNRSFANVMNEMNVRPHHLACEFGHIEVLDSFIKIGVQVADQRCLYNAASNGHTNIVRKLLNLGVKDSCVPCNGSIYWVSANENRLQAETRAVNIPNDMLDILILQPKRKPFDDWWTISCETALHAASRLGFTDIVQMLTAQGHTGMSCRDRAGRTPFLTAIIHNRTEAISILYPLANVSDKCQERDLTHDEITQLSKLEIQKLSEGKCPNGSSLAHLISRYGLSSLPQSSLFYALDWEEIDDEGSRPIHHAACHSGLEMILTLSKDLRVDLFSHTSNGSTAYHLAALCRPFNLMALHGKSYGRLPQLYDNMNRSILQYMYISPLPSASNVAVELDVMRKLMMERHFSAEDITHVDSIGANILHSIIGKGYFASMISVYLKYQDEFLRLIRKNNSFNMNPLDEAFYNLPNDTLVLKKLLYNLKDEELLETFSNISDMKYFISLSPIEISISYFVRIVSEHSEHHQFRKYVHDAIKKSNVFVTRMFLLYMKARHVLDYRGYSPLHTFMSIGINPIMGQIFLANSSEIIRCGMPLEKSPLHQISLNIKNKFWFVDSAKMGELLEGVKPADLEQCFDTESYNVLHRAVEGGNYKLAEFFIGQGLKFIEKDRLISIYTMLGAMAKYSFYKPSLEQKEFEMFHGQNLGYAESGNMNYDMTLLLILSRLNGGGYLTYNHICNTSTATLSLVHLAAANGLKKSLEYISNNWGRSDI</sequence>
<evidence type="ECO:0000259" key="5">
    <source>
        <dbReference type="Pfam" id="PF25521"/>
    </source>
</evidence>